<dbReference type="Proteomes" id="UP000014680">
    <property type="component" value="Unassembled WGS sequence"/>
</dbReference>
<dbReference type="GeneID" id="14887983"/>
<dbReference type="OMA" id="FFTHLAN"/>
<evidence type="ECO:0000256" key="2">
    <source>
        <dbReference type="SAM" id="MobiDB-lite"/>
    </source>
</evidence>
<evidence type="ECO:0000259" key="3">
    <source>
        <dbReference type="Pfam" id="PF04664"/>
    </source>
</evidence>
<accession>A0A0A1U9X4</accession>
<dbReference type="PANTHER" id="PTHR14015">
    <property type="entry name" value="OPIOID GROWTH FACTOR RECEPTOR OGFR ZETA-TYPE OPIOID RECEPTOR"/>
    <property type="match status" value="1"/>
</dbReference>
<feature type="compositionally biased region" description="Basic and acidic residues" evidence="2">
    <location>
        <begin position="1"/>
        <end position="29"/>
    </location>
</feature>
<feature type="region of interest" description="Disordered" evidence="2">
    <location>
        <begin position="1"/>
        <end position="32"/>
    </location>
</feature>
<name>A0A0A1U9X4_ENTIV</name>
<dbReference type="GO" id="GO:0140625">
    <property type="term" value="F:opioid growth factor receptor activity"/>
    <property type="evidence" value="ECO:0007669"/>
    <property type="project" value="InterPro"/>
</dbReference>
<proteinExistence type="inferred from homology"/>
<dbReference type="RefSeq" id="XP_004255710.1">
    <property type="nucleotide sequence ID" value="XM_004255662.1"/>
</dbReference>
<evidence type="ECO:0000313" key="5">
    <source>
        <dbReference type="Proteomes" id="UP000014680"/>
    </source>
</evidence>
<organism evidence="4 5">
    <name type="scientific">Entamoeba invadens IP1</name>
    <dbReference type="NCBI Taxonomy" id="370355"/>
    <lineage>
        <taxon>Eukaryota</taxon>
        <taxon>Amoebozoa</taxon>
        <taxon>Evosea</taxon>
        <taxon>Archamoebae</taxon>
        <taxon>Mastigamoebida</taxon>
        <taxon>Entamoebidae</taxon>
        <taxon>Entamoeba</taxon>
    </lineage>
</organism>
<dbReference type="OrthoDB" id="28865at2759"/>
<dbReference type="InterPro" id="IPR006757">
    <property type="entry name" value="OGF_rcpt"/>
</dbReference>
<keyword evidence="5" id="KW-1185">Reference proteome</keyword>
<dbReference type="Pfam" id="PF04664">
    <property type="entry name" value="OGFr_N"/>
    <property type="match status" value="1"/>
</dbReference>
<dbReference type="PANTHER" id="PTHR14015:SF2">
    <property type="entry name" value="OPIOID GROWTH FACTOR RECEPTOR (OGFR) CONSERVED DOMAIN-CONTAINING PROTEIN"/>
    <property type="match status" value="1"/>
</dbReference>
<dbReference type="GO" id="GO:0016020">
    <property type="term" value="C:membrane"/>
    <property type="evidence" value="ECO:0007669"/>
    <property type="project" value="InterPro"/>
</dbReference>
<protein>
    <recommendedName>
        <fullName evidence="3">Opioid growth factor receptor (OGFr) conserved domain-containing protein</fullName>
    </recommendedName>
</protein>
<reference evidence="4 5" key="1">
    <citation type="submission" date="2012-10" db="EMBL/GenBank/DDBJ databases">
        <authorList>
            <person name="Zafar N."/>
            <person name="Inman J."/>
            <person name="Hall N."/>
            <person name="Lorenzi H."/>
            <person name="Caler E."/>
        </authorList>
    </citation>
    <scope>NUCLEOTIDE SEQUENCE [LARGE SCALE GENOMIC DNA]</scope>
    <source>
        <strain evidence="4 5">IP1</strain>
    </source>
</reference>
<dbReference type="VEuPathDB" id="AmoebaDB:EIN_489980"/>
<dbReference type="EMBL" id="KB206684">
    <property type="protein sequence ID" value="ELP88939.1"/>
    <property type="molecule type" value="Genomic_DNA"/>
</dbReference>
<gene>
    <name evidence="4" type="ORF">EIN_489980</name>
</gene>
<evidence type="ECO:0000313" key="4">
    <source>
        <dbReference type="EMBL" id="ELP88939.1"/>
    </source>
</evidence>
<feature type="domain" description="Opioid growth factor receptor (OGFr) conserved" evidence="3">
    <location>
        <begin position="48"/>
        <end position="190"/>
    </location>
</feature>
<dbReference type="KEGG" id="eiv:EIN_489980"/>
<comment type="similarity">
    <text evidence="1">Belongs to the opioid growth factor receptor family.</text>
</comment>
<sequence length="260" mass="31252">MSDDAERKSSPGSFETERETEDKRHKNDRNSQFYRNTEATIPKLECAEEKWTADQFYSELMNRSNEKRYVFMEIRHDYIQWLFPTFGQSMFNSSSFSLSPYEVIEMRKDAAVAVRFVRFYKMFLDFLGGELVDLEKGEIRVNTNKKMRLERFDNFNTNEHNFFRVTRIINSLRAFGFERYIPQFMKFFEDNMASFKHCLTSFHKFWKKAAQNDRSVSKEPENFDYSDSIFFDELKRGGKEYKGARAVVETLNEFEKKFFD</sequence>
<dbReference type="InterPro" id="IPR039574">
    <property type="entry name" value="OGFr"/>
</dbReference>
<evidence type="ECO:0000256" key="1">
    <source>
        <dbReference type="ARBA" id="ARBA00010365"/>
    </source>
</evidence>
<dbReference type="AlphaFoldDB" id="A0A0A1U9X4"/>